<evidence type="ECO:0000256" key="1">
    <source>
        <dbReference type="SAM" id="MobiDB-lite"/>
    </source>
</evidence>
<gene>
    <name evidence="2" type="ORF">OCU04_007894</name>
</gene>
<protein>
    <submittedName>
        <fullName evidence="2">Uncharacterized protein</fullName>
    </submittedName>
</protein>
<organism evidence="2 3">
    <name type="scientific">Sclerotinia nivalis</name>
    <dbReference type="NCBI Taxonomy" id="352851"/>
    <lineage>
        <taxon>Eukaryota</taxon>
        <taxon>Fungi</taxon>
        <taxon>Dikarya</taxon>
        <taxon>Ascomycota</taxon>
        <taxon>Pezizomycotina</taxon>
        <taxon>Leotiomycetes</taxon>
        <taxon>Helotiales</taxon>
        <taxon>Sclerotiniaceae</taxon>
        <taxon>Sclerotinia</taxon>
    </lineage>
</organism>
<dbReference type="Proteomes" id="UP001152300">
    <property type="component" value="Unassembled WGS sequence"/>
</dbReference>
<feature type="region of interest" description="Disordered" evidence="1">
    <location>
        <begin position="110"/>
        <end position="159"/>
    </location>
</feature>
<dbReference type="OrthoDB" id="3551681at2759"/>
<name>A0A9X0DID7_9HELO</name>
<keyword evidence="3" id="KW-1185">Reference proteome</keyword>
<dbReference type="EMBL" id="JAPEIS010000008">
    <property type="protein sequence ID" value="KAJ8064054.1"/>
    <property type="molecule type" value="Genomic_DNA"/>
</dbReference>
<sequence length="252" mass="29451">MSRTYYLQSKDLSNTRLSLSDDVDAICIFTTSIGEIQSQNQLVLKPFRRQVNFTYHEYEIFSSLTRDLKQETIDSMKELIVKQGQEIYDHCFQGTPYNFVFKKAEVSISEKRKNQHEHSNPMNPQKRRKYQAHHESTPHEQEHPPLSQKNSLGHHGNPTVSVLHKKRNLLGHQNNPRVSIPHKEKNQPDHKDDLKDVQESYRKGYRSGKLQKLPGEDKTPPPVFASSWDTSETWSPYIIKHAKKISTYTRRS</sequence>
<feature type="compositionally biased region" description="Basic and acidic residues" evidence="1">
    <location>
        <begin position="132"/>
        <end position="143"/>
    </location>
</feature>
<feature type="region of interest" description="Disordered" evidence="1">
    <location>
        <begin position="172"/>
        <end position="224"/>
    </location>
</feature>
<feature type="compositionally biased region" description="Basic and acidic residues" evidence="1">
    <location>
        <begin position="110"/>
        <end position="119"/>
    </location>
</feature>
<evidence type="ECO:0000313" key="2">
    <source>
        <dbReference type="EMBL" id="KAJ8064054.1"/>
    </source>
</evidence>
<reference evidence="2" key="1">
    <citation type="submission" date="2022-11" db="EMBL/GenBank/DDBJ databases">
        <title>Genome Resource of Sclerotinia nivalis Strain SnTB1, a Plant Pathogen Isolated from American Ginseng.</title>
        <authorList>
            <person name="Fan S."/>
        </authorList>
    </citation>
    <scope>NUCLEOTIDE SEQUENCE</scope>
    <source>
        <strain evidence="2">SnTB1</strain>
    </source>
</reference>
<proteinExistence type="predicted"/>
<accession>A0A9X0DID7</accession>
<dbReference type="AlphaFoldDB" id="A0A9X0DID7"/>
<feature type="compositionally biased region" description="Basic and acidic residues" evidence="1">
    <location>
        <begin position="181"/>
        <end position="202"/>
    </location>
</feature>
<evidence type="ECO:0000313" key="3">
    <source>
        <dbReference type="Proteomes" id="UP001152300"/>
    </source>
</evidence>
<comment type="caution">
    <text evidence="2">The sequence shown here is derived from an EMBL/GenBank/DDBJ whole genome shotgun (WGS) entry which is preliminary data.</text>
</comment>